<proteinExistence type="predicted"/>
<evidence type="ECO:0000313" key="1">
    <source>
        <dbReference type="EMBL" id="KHE73755.1"/>
    </source>
</evidence>
<reference evidence="1 2" key="1">
    <citation type="submission" date="2014-09" db="EMBL/GenBank/DDBJ databases">
        <title>High-quality draft genome sequence of Kocuria marina SO9-6, an actinobacterium isolated from a copper mine.</title>
        <authorList>
            <person name="Castro D.B."/>
            <person name="Pereira L.B."/>
            <person name="Silva M.V."/>
            <person name="Silva B.P."/>
            <person name="Zanardi B.R."/>
            <person name="Carlos C."/>
            <person name="Belgini D.R."/>
            <person name="Limache E.G."/>
            <person name="Lacerda G.V."/>
            <person name="Nery M.B."/>
            <person name="Gomes M.B."/>
            <person name="Souza S."/>
            <person name="Silva T.M."/>
            <person name="Rodrigues V.D."/>
            <person name="Paulino L.C."/>
            <person name="Vicentini R."/>
            <person name="Ferraz L.F."/>
            <person name="Ottoboni L.M."/>
        </authorList>
    </citation>
    <scope>NUCLEOTIDE SEQUENCE [LARGE SCALE GENOMIC DNA]</scope>
    <source>
        <strain evidence="1 2">SO9-6</strain>
    </source>
</reference>
<accession>A0A0B0DAE5</accession>
<dbReference type="Proteomes" id="UP000030664">
    <property type="component" value="Unassembled WGS sequence"/>
</dbReference>
<organism evidence="1 2">
    <name type="scientific">Kocuria marina</name>
    <dbReference type="NCBI Taxonomy" id="223184"/>
    <lineage>
        <taxon>Bacteria</taxon>
        <taxon>Bacillati</taxon>
        <taxon>Actinomycetota</taxon>
        <taxon>Actinomycetes</taxon>
        <taxon>Micrococcales</taxon>
        <taxon>Micrococcaceae</taxon>
        <taxon>Kocuria</taxon>
    </lineage>
</organism>
<comment type="caution">
    <text evidence="1">The sequence shown here is derived from an EMBL/GenBank/DDBJ whole genome shotgun (WGS) entry which is preliminary data.</text>
</comment>
<gene>
    <name evidence="1" type="ORF">AS25_10970</name>
</gene>
<sequence>MDAPTLTEQFLADLRKHVQKASPTGYNHQVAQSLDLQSLLVVVMNWRARLISPRPRTVHLSQAIQHQPALQAHKHVLREISQHLEAGRSLTPRLSTKADSIVLPPAQQSKRSKRRLDAMLSDWGVYHLHLGAQSHSRSRYVERTGDLLFLLVGADDAWLIGVYDHDQWAAEDVLRVIVTEWLEHSKFHELPQGVAPATVVDPDWWLELRNGGVNTIWSIDGRHYMAGDMTLEHGSLAITEAANDILIALERADTEIANAPSLIHPKVKAGWYGTESVFGFYPVAPLPWWFNGHQWSPQP</sequence>
<dbReference type="AlphaFoldDB" id="A0A0B0DAE5"/>
<protein>
    <submittedName>
        <fullName evidence="1">Uncharacterized protein</fullName>
    </submittedName>
</protein>
<name>A0A0B0DAE5_9MICC</name>
<evidence type="ECO:0000313" key="2">
    <source>
        <dbReference type="Proteomes" id="UP000030664"/>
    </source>
</evidence>
<dbReference type="EMBL" id="JROM01000047">
    <property type="protein sequence ID" value="KHE73755.1"/>
    <property type="molecule type" value="Genomic_DNA"/>
</dbReference>